<dbReference type="EMBL" id="BAAAFO010000003">
    <property type="protein sequence ID" value="GAA0257754.1"/>
    <property type="molecule type" value="Genomic_DNA"/>
</dbReference>
<dbReference type="Pfam" id="PF09839">
    <property type="entry name" value="DUF2066"/>
    <property type="match status" value="1"/>
</dbReference>
<accession>A0ABP3EEJ3</accession>
<feature type="chain" id="PRO_5046891761" description="DUF2066 domain-containing protein" evidence="1">
    <location>
        <begin position="26"/>
        <end position="327"/>
    </location>
</feature>
<proteinExistence type="predicted"/>
<keyword evidence="1" id="KW-0732">Signal</keyword>
<dbReference type="InterPro" id="IPR018642">
    <property type="entry name" value="DUF2066"/>
</dbReference>
<dbReference type="RefSeq" id="WP_343882978.1">
    <property type="nucleotide sequence ID" value="NZ_BAAAFO010000003.1"/>
</dbReference>
<protein>
    <recommendedName>
        <fullName evidence="4">DUF2066 domain-containing protein</fullName>
    </recommendedName>
</protein>
<reference evidence="3" key="1">
    <citation type="journal article" date="2019" name="Int. J. Syst. Evol. Microbiol.">
        <title>The Global Catalogue of Microorganisms (GCM) 10K type strain sequencing project: providing services to taxonomists for standard genome sequencing and annotation.</title>
        <authorList>
            <consortium name="The Broad Institute Genomics Platform"/>
            <consortium name="The Broad Institute Genome Sequencing Center for Infectious Disease"/>
            <person name="Wu L."/>
            <person name="Ma J."/>
        </authorList>
    </citation>
    <scope>NUCLEOTIDE SEQUENCE [LARGE SCALE GENOMIC DNA]</scope>
    <source>
        <strain evidence="3">JCM 16242</strain>
    </source>
</reference>
<evidence type="ECO:0000313" key="3">
    <source>
        <dbReference type="Proteomes" id="UP001500657"/>
    </source>
</evidence>
<gene>
    <name evidence="2" type="ORF">GCM10009126_23700</name>
</gene>
<dbReference type="Proteomes" id="UP001500657">
    <property type="component" value="Unassembled WGS sequence"/>
</dbReference>
<evidence type="ECO:0008006" key="4">
    <source>
        <dbReference type="Google" id="ProtNLM"/>
    </source>
</evidence>
<name>A0ABP3EEJ3_9GAMM</name>
<evidence type="ECO:0000256" key="1">
    <source>
        <dbReference type="SAM" id="SignalP"/>
    </source>
</evidence>
<feature type="signal peptide" evidence="1">
    <location>
        <begin position="1"/>
        <end position="25"/>
    </location>
</feature>
<comment type="caution">
    <text evidence="2">The sequence shown here is derived from an EMBL/GenBank/DDBJ whole genome shotgun (WGS) entry which is preliminary data.</text>
</comment>
<evidence type="ECO:0000313" key="2">
    <source>
        <dbReference type="EMBL" id="GAA0257754.1"/>
    </source>
</evidence>
<sequence length="327" mass="33763">MRLFRLSIVALLLAFAAWSPLHAQAAGSPYSVTVPVSDTSSGQRDEAFATALGQVLVRVAGGQDLRGKAGYADALGKARSLVQQFQYAKADGGGLSLQVNFEPGAVRRLVKTLGVSSAGVKPPVLLLVKGSDGQLLQQDDLGSLAQAVTAGGTNVVYPDRANPPELARVAAADPAALAWLNQQYHTGLVLLGSLHDGGGDWVLVSGGKAQRWSNHGATEDAVLADAGRDAVSRVGQQLNVVSATVTTSRLWVDGLGSAMAYANLLAMLEADPIVRSVTTLGAQDDGIMLEVRAALPAAALATNLAAGGRLLQDAPHDGADASLRWLH</sequence>
<keyword evidence="3" id="KW-1185">Reference proteome</keyword>
<organism evidence="2 3">
    <name type="scientific">Rhodanobacter caeni</name>
    <dbReference type="NCBI Taxonomy" id="657654"/>
    <lineage>
        <taxon>Bacteria</taxon>
        <taxon>Pseudomonadati</taxon>
        <taxon>Pseudomonadota</taxon>
        <taxon>Gammaproteobacteria</taxon>
        <taxon>Lysobacterales</taxon>
        <taxon>Rhodanobacteraceae</taxon>
        <taxon>Rhodanobacter</taxon>
    </lineage>
</organism>